<gene>
    <name evidence="1" type="ORF">DH2020_004245</name>
</gene>
<dbReference type="EMBL" id="JABTTQ020000003">
    <property type="protein sequence ID" value="KAK6160864.1"/>
    <property type="molecule type" value="Genomic_DNA"/>
</dbReference>
<reference evidence="1 2" key="1">
    <citation type="journal article" date="2021" name="Comput. Struct. Biotechnol. J.">
        <title>De novo genome assembly of the potent medicinal plant Rehmannia glutinosa using nanopore technology.</title>
        <authorList>
            <person name="Ma L."/>
            <person name="Dong C."/>
            <person name="Song C."/>
            <person name="Wang X."/>
            <person name="Zheng X."/>
            <person name="Niu Y."/>
            <person name="Chen S."/>
            <person name="Feng W."/>
        </authorList>
    </citation>
    <scope>NUCLEOTIDE SEQUENCE [LARGE SCALE GENOMIC DNA]</scope>
    <source>
        <strain evidence="1">DH-2019</strain>
    </source>
</reference>
<keyword evidence="2" id="KW-1185">Reference proteome</keyword>
<organism evidence="1 2">
    <name type="scientific">Rehmannia glutinosa</name>
    <name type="common">Chinese foxglove</name>
    <dbReference type="NCBI Taxonomy" id="99300"/>
    <lineage>
        <taxon>Eukaryota</taxon>
        <taxon>Viridiplantae</taxon>
        <taxon>Streptophyta</taxon>
        <taxon>Embryophyta</taxon>
        <taxon>Tracheophyta</taxon>
        <taxon>Spermatophyta</taxon>
        <taxon>Magnoliopsida</taxon>
        <taxon>eudicotyledons</taxon>
        <taxon>Gunneridae</taxon>
        <taxon>Pentapetalae</taxon>
        <taxon>asterids</taxon>
        <taxon>lamiids</taxon>
        <taxon>Lamiales</taxon>
        <taxon>Orobanchaceae</taxon>
        <taxon>Rehmannieae</taxon>
        <taxon>Rehmannia</taxon>
    </lineage>
</organism>
<name>A0ABR0XNY0_REHGL</name>
<protein>
    <submittedName>
        <fullName evidence="1">Uncharacterized protein</fullName>
    </submittedName>
</protein>
<accession>A0ABR0XNY0</accession>
<sequence>MAENLSIDELCSRMQLAEEEEGGVGIDVDGEAIQNQELRRCLVSCFLSDHQVNFLAMKNTMAALWRPEHNPHDDRKNTDHGTVTDVGFDNHAKLVISGGDLVLSGSFKVDSNLLVDGKGNELIKGDNKRRHIEGDAISDSEDVGPRQSGSSLAIAVVDKNQKNLNVVGSGFQAHREL</sequence>
<comment type="caution">
    <text evidence="1">The sequence shown here is derived from an EMBL/GenBank/DDBJ whole genome shotgun (WGS) entry which is preliminary data.</text>
</comment>
<evidence type="ECO:0000313" key="2">
    <source>
        <dbReference type="Proteomes" id="UP001318860"/>
    </source>
</evidence>
<proteinExistence type="predicted"/>
<dbReference type="Proteomes" id="UP001318860">
    <property type="component" value="Unassembled WGS sequence"/>
</dbReference>
<evidence type="ECO:0000313" key="1">
    <source>
        <dbReference type="EMBL" id="KAK6160864.1"/>
    </source>
</evidence>